<proteinExistence type="predicted"/>
<protein>
    <submittedName>
        <fullName evidence="1">Uncharacterized protein</fullName>
    </submittedName>
</protein>
<gene>
    <name evidence="1" type="ORF">KL86DYS1_12191</name>
</gene>
<sequence length="58" mass="6555">MEKITTYGPFDLTHGKCKCCGETSSEIVIGENMCADCVQMIEFEEMCMKMMEGGKYEI</sequence>
<evidence type="ECO:0000313" key="1">
    <source>
        <dbReference type="EMBL" id="SBV98507.1"/>
    </source>
</evidence>
<dbReference type="EMBL" id="FLUM01000001">
    <property type="protein sequence ID" value="SBV98507.1"/>
    <property type="molecule type" value="Genomic_DNA"/>
</dbReference>
<name>A0A212JGF8_9BACT</name>
<reference evidence="1" key="1">
    <citation type="submission" date="2016-04" db="EMBL/GenBank/DDBJ databases">
        <authorList>
            <person name="Evans L.H."/>
            <person name="Alamgir A."/>
            <person name="Owens N."/>
            <person name="Weber N.D."/>
            <person name="Virtaneva K."/>
            <person name="Barbian K."/>
            <person name="Babar A."/>
            <person name="Rosenke K."/>
        </authorList>
    </citation>
    <scope>NUCLEOTIDE SEQUENCE</scope>
    <source>
        <strain evidence="1">86-1</strain>
    </source>
</reference>
<dbReference type="AlphaFoldDB" id="A0A212JGF8"/>
<accession>A0A212JGF8</accession>
<organism evidence="1">
    <name type="scientific">uncultured Dysgonomonas sp</name>
    <dbReference type="NCBI Taxonomy" id="206096"/>
    <lineage>
        <taxon>Bacteria</taxon>
        <taxon>Pseudomonadati</taxon>
        <taxon>Bacteroidota</taxon>
        <taxon>Bacteroidia</taxon>
        <taxon>Bacteroidales</taxon>
        <taxon>Dysgonomonadaceae</taxon>
        <taxon>Dysgonomonas</taxon>
        <taxon>environmental samples</taxon>
    </lineage>
</organism>